<gene>
    <name evidence="13" type="ORF">K431DRAFT_277942</name>
</gene>
<dbReference type="FunFam" id="1.20.1300.10:FF:000007">
    <property type="entry name" value="Succinate dehydrogenase [ubiquinone] cytochrome b small subunit"/>
    <property type="match status" value="1"/>
</dbReference>
<dbReference type="Pfam" id="PF05328">
    <property type="entry name" value="CybS"/>
    <property type="match status" value="1"/>
</dbReference>
<dbReference type="GO" id="GO:0046872">
    <property type="term" value="F:metal ion binding"/>
    <property type="evidence" value="ECO:0007669"/>
    <property type="project" value="UniProtKB-KW"/>
</dbReference>
<dbReference type="InterPro" id="IPR034804">
    <property type="entry name" value="SQR/QFR_C/D"/>
</dbReference>
<evidence type="ECO:0000313" key="14">
    <source>
        <dbReference type="Proteomes" id="UP000799441"/>
    </source>
</evidence>
<dbReference type="EMBL" id="MU003857">
    <property type="protein sequence ID" value="KAF2716913.1"/>
    <property type="molecule type" value="Genomic_DNA"/>
</dbReference>
<sequence>MAATFRTSTAAARAFSLASPAFRTQFAARSTFTLQSALRRSAFHTSPVRALLPPLPQKIQGTVNDPVNVPSPSPTHGSYHWTIERVVSAALVPLTIAPFAAGALNPLMDGIFISAILLHSHIGFQSVIIDYLPNWRVPTIRKLFNWALNLAFVVVGWGFYEFETNDVGLTEGVKRIWKA</sequence>
<comment type="caution">
    <text evidence="13">The sequence shown here is derived from an EMBL/GenBank/DDBJ whole genome shotgun (WGS) entry which is preliminary data.</text>
</comment>
<evidence type="ECO:0000256" key="12">
    <source>
        <dbReference type="RuleBase" id="RU364031"/>
    </source>
</evidence>
<keyword evidence="9 12" id="KW-0472">Membrane</keyword>
<evidence type="ECO:0000256" key="1">
    <source>
        <dbReference type="ARBA" id="ARBA00004448"/>
    </source>
</evidence>
<reference evidence="13" key="1">
    <citation type="journal article" date="2020" name="Stud. Mycol.">
        <title>101 Dothideomycetes genomes: a test case for predicting lifestyles and emergence of pathogens.</title>
        <authorList>
            <person name="Haridas S."/>
            <person name="Albert R."/>
            <person name="Binder M."/>
            <person name="Bloem J."/>
            <person name="Labutti K."/>
            <person name="Salamov A."/>
            <person name="Andreopoulos B."/>
            <person name="Baker S."/>
            <person name="Barry K."/>
            <person name="Bills G."/>
            <person name="Bluhm B."/>
            <person name="Cannon C."/>
            <person name="Castanera R."/>
            <person name="Culley D."/>
            <person name="Daum C."/>
            <person name="Ezra D."/>
            <person name="Gonzalez J."/>
            <person name="Henrissat B."/>
            <person name="Kuo A."/>
            <person name="Liang C."/>
            <person name="Lipzen A."/>
            <person name="Lutzoni F."/>
            <person name="Magnuson J."/>
            <person name="Mondo S."/>
            <person name="Nolan M."/>
            <person name="Ohm R."/>
            <person name="Pangilinan J."/>
            <person name="Park H.-J."/>
            <person name="Ramirez L."/>
            <person name="Alfaro M."/>
            <person name="Sun H."/>
            <person name="Tritt A."/>
            <person name="Yoshinaga Y."/>
            <person name="Zwiers L.-H."/>
            <person name="Turgeon B."/>
            <person name="Goodwin S."/>
            <person name="Spatafora J."/>
            <person name="Crous P."/>
            <person name="Grigoriev I."/>
        </authorList>
    </citation>
    <scope>NUCLEOTIDE SEQUENCE</scope>
    <source>
        <strain evidence="13">CBS 116435</strain>
    </source>
</reference>
<keyword evidence="7 12" id="KW-1133">Transmembrane helix</keyword>
<accession>A0A9P4PXT4</accession>
<protein>
    <recommendedName>
        <fullName evidence="12">Succinate dehydrogenase [ubiquinone] cytochrome b small subunit</fullName>
    </recommendedName>
</protein>
<comment type="subcellular location">
    <subcellularLocation>
        <location evidence="1 12">Mitochondrion inner membrane</location>
        <topology evidence="1 12">Multi-pass membrane protein</topology>
    </subcellularLocation>
</comment>
<evidence type="ECO:0000256" key="3">
    <source>
        <dbReference type="ARBA" id="ARBA00022448"/>
    </source>
</evidence>
<feature type="transmembrane region" description="Helical" evidence="12">
    <location>
        <begin position="143"/>
        <end position="160"/>
    </location>
</feature>
<evidence type="ECO:0000256" key="6">
    <source>
        <dbReference type="ARBA" id="ARBA00022946"/>
    </source>
</evidence>
<evidence type="ECO:0000256" key="8">
    <source>
        <dbReference type="ARBA" id="ARBA00023128"/>
    </source>
</evidence>
<evidence type="ECO:0000256" key="11">
    <source>
        <dbReference type="PIRSR" id="PIRSR607992-2"/>
    </source>
</evidence>
<evidence type="ECO:0000313" key="13">
    <source>
        <dbReference type="EMBL" id="KAF2716913.1"/>
    </source>
</evidence>
<feature type="binding site" evidence="10">
    <location>
        <position position="131"/>
    </location>
    <ligand>
        <name>a ubiquinone</name>
        <dbReference type="ChEBI" id="CHEBI:16389"/>
        <note>ligand shared with IP/SDHB</note>
    </ligand>
</feature>
<dbReference type="SUPFAM" id="SSF81343">
    <property type="entry name" value="Fumarate reductase respiratory complex transmembrane subunits"/>
    <property type="match status" value="1"/>
</dbReference>
<keyword evidence="3" id="KW-0813">Transport</keyword>
<evidence type="ECO:0000256" key="5">
    <source>
        <dbReference type="ARBA" id="ARBA00022792"/>
    </source>
</evidence>
<dbReference type="InterPro" id="IPR007992">
    <property type="entry name" value="CybS"/>
</dbReference>
<feature type="binding site" description="axial binding residue" evidence="11">
    <location>
        <position position="119"/>
    </location>
    <ligand>
        <name>heme b</name>
        <dbReference type="ChEBI" id="CHEBI:60344"/>
        <note>ligand shared with SDHC</note>
    </ligand>
    <ligandPart>
        <name>Fe</name>
        <dbReference type="ChEBI" id="CHEBI:18248"/>
    </ligandPart>
</feature>
<dbReference type="GO" id="GO:0048039">
    <property type="term" value="F:ubiquinone binding"/>
    <property type="evidence" value="ECO:0007669"/>
    <property type="project" value="TreeGrafter"/>
</dbReference>
<dbReference type="PANTHER" id="PTHR13337:SF2">
    <property type="entry name" value="SUCCINATE DEHYDROGENASE [UBIQUINONE] CYTOCHROME B SMALL SUBUNIT, MITOCHONDRIAL"/>
    <property type="match status" value="1"/>
</dbReference>
<keyword evidence="6 12" id="KW-0809">Transit peptide</keyword>
<evidence type="ECO:0000256" key="2">
    <source>
        <dbReference type="ARBA" id="ARBA00007294"/>
    </source>
</evidence>
<dbReference type="CDD" id="cd03496">
    <property type="entry name" value="SQR_TypeC_CybS"/>
    <property type="match status" value="1"/>
</dbReference>
<evidence type="ECO:0000256" key="9">
    <source>
        <dbReference type="ARBA" id="ARBA00023136"/>
    </source>
</evidence>
<comment type="caution">
    <text evidence="12">Lacks conserved residue(s) required for the propagation of feature annotation.</text>
</comment>
<organism evidence="13 14">
    <name type="scientific">Polychaeton citri CBS 116435</name>
    <dbReference type="NCBI Taxonomy" id="1314669"/>
    <lineage>
        <taxon>Eukaryota</taxon>
        <taxon>Fungi</taxon>
        <taxon>Dikarya</taxon>
        <taxon>Ascomycota</taxon>
        <taxon>Pezizomycotina</taxon>
        <taxon>Dothideomycetes</taxon>
        <taxon>Dothideomycetidae</taxon>
        <taxon>Capnodiales</taxon>
        <taxon>Capnodiaceae</taxon>
        <taxon>Polychaeton</taxon>
    </lineage>
</organism>
<dbReference type="GO" id="GO:0020037">
    <property type="term" value="F:heme binding"/>
    <property type="evidence" value="ECO:0007669"/>
    <property type="project" value="TreeGrafter"/>
</dbReference>
<dbReference type="GO" id="GO:0006121">
    <property type="term" value="P:mitochondrial electron transport, succinate to ubiquinone"/>
    <property type="evidence" value="ECO:0007669"/>
    <property type="project" value="TreeGrafter"/>
</dbReference>
<evidence type="ECO:0000256" key="7">
    <source>
        <dbReference type="ARBA" id="ARBA00022989"/>
    </source>
</evidence>
<dbReference type="GO" id="GO:0006099">
    <property type="term" value="P:tricarboxylic acid cycle"/>
    <property type="evidence" value="ECO:0007669"/>
    <property type="project" value="TreeGrafter"/>
</dbReference>
<evidence type="ECO:0000256" key="10">
    <source>
        <dbReference type="PIRSR" id="PIRSR607992-1"/>
    </source>
</evidence>
<evidence type="ECO:0000256" key="4">
    <source>
        <dbReference type="ARBA" id="ARBA00022692"/>
    </source>
</evidence>
<dbReference type="Proteomes" id="UP000799441">
    <property type="component" value="Unassembled WGS sequence"/>
</dbReference>
<keyword evidence="8 12" id="KW-0496">Mitochondrion</keyword>
<dbReference type="PANTHER" id="PTHR13337">
    <property type="entry name" value="SUCCINATE DEHYDROGENASE"/>
    <property type="match status" value="1"/>
</dbReference>
<keyword evidence="11" id="KW-0408">Iron</keyword>
<keyword evidence="14" id="KW-1185">Reference proteome</keyword>
<name>A0A9P4PXT4_9PEZI</name>
<dbReference type="Gene3D" id="1.20.1300.10">
    <property type="entry name" value="Fumarate reductase/succinate dehydrogenase, transmembrane subunit"/>
    <property type="match status" value="1"/>
</dbReference>
<keyword evidence="11" id="KW-0479">Metal-binding</keyword>
<keyword evidence="4 12" id="KW-0812">Transmembrane</keyword>
<proteinExistence type="inferred from homology"/>
<dbReference type="GO" id="GO:0005743">
    <property type="term" value="C:mitochondrial inner membrane"/>
    <property type="evidence" value="ECO:0007669"/>
    <property type="project" value="UniProtKB-SubCell"/>
</dbReference>
<dbReference type="OrthoDB" id="18577at2759"/>
<comment type="similarity">
    <text evidence="2 12">Belongs to the CybS family.</text>
</comment>
<keyword evidence="5 12" id="KW-0999">Mitochondrion inner membrane</keyword>
<dbReference type="GO" id="GO:0098796">
    <property type="term" value="C:membrane protein complex"/>
    <property type="evidence" value="ECO:0007669"/>
    <property type="project" value="UniProtKB-ARBA"/>
</dbReference>
<dbReference type="AlphaFoldDB" id="A0A9P4PXT4"/>